<gene>
    <name evidence="2" type="ORF">SAMN05443637_11577</name>
</gene>
<dbReference type="STRING" id="1848.SAMN05443637_11577"/>
<feature type="domain" description="Ribosomal RNA methyltransferase FtsJ" evidence="1">
    <location>
        <begin position="178"/>
        <end position="268"/>
    </location>
</feature>
<accession>A0A1M6WSD5</accession>
<dbReference type="EMBL" id="FRAP01000015">
    <property type="protein sequence ID" value="SHK96586.1"/>
    <property type="molecule type" value="Genomic_DNA"/>
</dbReference>
<proteinExistence type="predicted"/>
<dbReference type="GO" id="GO:0032259">
    <property type="term" value="P:methylation"/>
    <property type="evidence" value="ECO:0007669"/>
    <property type="project" value="UniProtKB-KW"/>
</dbReference>
<dbReference type="RefSeq" id="WP_073458544.1">
    <property type="nucleotide sequence ID" value="NZ_CALGVN010000033.1"/>
</dbReference>
<keyword evidence="3" id="KW-1185">Reference proteome</keyword>
<dbReference type="Pfam" id="PF01728">
    <property type="entry name" value="FtsJ"/>
    <property type="match status" value="1"/>
</dbReference>
<reference evidence="2 3" key="1">
    <citation type="submission" date="2016-11" db="EMBL/GenBank/DDBJ databases">
        <authorList>
            <person name="Jaros S."/>
            <person name="Januszkiewicz K."/>
            <person name="Wedrychowicz H."/>
        </authorList>
    </citation>
    <scope>NUCLEOTIDE SEQUENCE [LARGE SCALE GENOMIC DNA]</scope>
    <source>
        <strain evidence="2 3">DSM 43832</strain>
    </source>
</reference>
<sequence>MSVSAPGSVLCSASEENLATAGHELRSVFGRGIGIERLGPDAFVCTGPPIEEIAAAANSGRIAFVQHLAVERVRLPVGSGLADVVAAAVELAGGQADLAVQAWASGAPRAGYGAGDVYTGVRDALAEHGTTVARAGREHVLSVCTTERGVVLGLNRTGVALSDWPGGRVRLAKGPGHVSRAEFKLEELFMLLPLELPRSGNAVDLGAAPGGWTRIVRLRGPQVWAVDPGDMDPRVLADPGVHHVRTTAGEFFRATDLEFDLVVNDMRMDPLLSCEVMLEAAQRLRRGAPAVMTLKTGTRRPLQTLQRCREKLAAAYEVVFARQLHHNRHELTVVLRRR</sequence>
<evidence type="ECO:0000313" key="3">
    <source>
        <dbReference type="Proteomes" id="UP000184363"/>
    </source>
</evidence>
<keyword evidence="2" id="KW-0489">Methyltransferase</keyword>
<organism evidence="2 3">
    <name type="scientific">Pseudonocardia thermophila</name>
    <dbReference type="NCBI Taxonomy" id="1848"/>
    <lineage>
        <taxon>Bacteria</taxon>
        <taxon>Bacillati</taxon>
        <taxon>Actinomycetota</taxon>
        <taxon>Actinomycetes</taxon>
        <taxon>Pseudonocardiales</taxon>
        <taxon>Pseudonocardiaceae</taxon>
        <taxon>Pseudonocardia</taxon>
    </lineage>
</organism>
<dbReference type="InterPro" id="IPR029063">
    <property type="entry name" value="SAM-dependent_MTases_sf"/>
</dbReference>
<dbReference type="OrthoDB" id="9784736at2"/>
<dbReference type="PANTHER" id="PTHR37524:SF2">
    <property type="entry name" value="RIBOSOMAL RNA METHYLTRANSFERASE FTSJ DOMAIN-CONTAINING PROTEIN"/>
    <property type="match status" value="1"/>
</dbReference>
<dbReference type="PANTHER" id="PTHR37524">
    <property type="entry name" value="RIBOSOMAL RNA LARGE SUBUNIT METHYLTRANSFERASE M"/>
    <property type="match status" value="1"/>
</dbReference>
<dbReference type="GO" id="GO:0008168">
    <property type="term" value="F:methyltransferase activity"/>
    <property type="evidence" value="ECO:0007669"/>
    <property type="project" value="UniProtKB-KW"/>
</dbReference>
<dbReference type="Gene3D" id="3.40.50.150">
    <property type="entry name" value="Vaccinia Virus protein VP39"/>
    <property type="match status" value="1"/>
</dbReference>
<dbReference type="SUPFAM" id="SSF53335">
    <property type="entry name" value="S-adenosyl-L-methionine-dependent methyltransferases"/>
    <property type="match status" value="1"/>
</dbReference>
<evidence type="ECO:0000259" key="1">
    <source>
        <dbReference type="Pfam" id="PF01728"/>
    </source>
</evidence>
<evidence type="ECO:0000313" key="2">
    <source>
        <dbReference type="EMBL" id="SHK96586.1"/>
    </source>
</evidence>
<keyword evidence="2" id="KW-0808">Transferase</keyword>
<name>A0A1M6WSD5_PSETH</name>
<dbReference type="Proteomes" id="UP000184363">
    <property type="component" value="Unassembled WGS sequence"/>
</dbReference>
<dbReference type="InterPro" id="IPR002877">
    <property type="entry name" value="RNA_MeTrfase_FtsJ_dom"/>
</dbReference>
<dbReference type="AlphaFoldDB" id="A0A1M6WSD5"/>
<protein>
    <submittedName>
        <fullName evidence="2">23S rRNA (Cytidine2498-2'-O)-methyltransferase</fullName>
    </submittedName>
</protein>